<evidence type="ECO:0000256" key="2">
    <source>
        <dbReference type="ARBA" id="ARBA00022908"/>
    </source>
</evidence>
<protein>
    <submittedName>
        <fullName evidence="7">Recombinase family protein</fullName>
    </submittedName>
</protein>
<dbReference type="Proteomes" id="UP000718278">
    <property type="component" value="Unassembled WGS sequence"/>
</dbReference>
<dbReference type="Gene3D" id="3.40.50.1390">
    <property type="entry name" value="Resolvase, N-terminal catalytic domain"/>
    <property type="match status" value="1"/>
</dbReference>
<keyword evidence="2" id="KW-0229">DNA integration</keyword>
<dbReference type="Gene3D" id="1.10.10.60">
    <property type="entry name" value="Homeodomain-like"/>
    <property type="match status" value="1"/>
</dbReference>
<dbReference type="InterPro" id="IPR009057">
    <property type="entry name" value="Homeodomain-like_sf"/>
</dbReference>
<dbReference type="InterPro" id="IPR036162">
    <property type="entry name" value="Resolvase-like_N_sf"/>
</dbReference>
<dbReference type="PROSITE" id="PS51736">
    <property type="entry name" value="RECOMBINASES_3"/>
    <property type="match status" value="1"/>
</dbReference>
<reference evidence="7 8" key="1">
    <citation type="submission" date="2020-10" db="EMBL/GenBank/DDBJ databases">
        <title>Genomic characterization of underground lake bacteria from Wind Cave National Park: Insight into the archetypical LuxI/LuxR and identification of LuxR solos.</title>
        <authorList>
            <person name="Wengert P.C."/>
            <person name="Savka M.A."/>
        </authorList>
    </citation>
    <scope>NUCLEOTIDE SEQUENCE [LARGE SCALE GENOMIC DNA]</scope>
    <source>
        <strain evidence="7 8">SD316</strain>
    </source>
</reference>
<name>A0ABS3K7E7_9HYPH</name>
<dbReference type="InterPro" id="IPR006118">
    <property type="entry name" value="Recombinase_CS"/>
</dbReference>
<evidence type="ECO:0000313" key="7">
    <source>
        <dbReference type="EMBL" id="MBO1041988.1"/>
    </source>
</evidence>
<keyword evidence="8" id="KW-1185">Reference proteome</keyword>
<evidence type="ECO:0000313" key="8">
    <source>
        <dbReference type="Proteomes" id="UP000718278"/>
    </source>
</evidence>
<dbReference type="PANTHER" id="PTHR30461">
    <property type="entry name" value="DNA-INVERTASE FROM LAMBDOID PROPHAGE"/>
    <property type="match status" value="1"/>
</dbReference>
<proteinExistence type="inferred from homology"/>
<dbReference type="CDD" id="cd03768">
    <property type="entry name" value="SR_ResInv"/>
    <property type="match status" value="1"/>
</dbReference>
<dbReference type="RefSeq" id="WP_207490097.1">
    <property type="nucleotide sequence ID" value="NZ_JADIJS010000005.1"/>
</dbReference>
<dbReference type="InterPro" id="IPR050639">
    <property type="entry name" value="SSR_resolvase"/>
</dbReference>
<dbReference type="SUPFAM" id="SSF46689">
    <property type="entry name" value="Homeodomain-like"/>
    <property type="match status" value="1"/>
</dbReference>
<dbReference type="SMART" id="SM00857">
    <property type="entry name" value="Resolvase"/>
    <property type="match status" value="1"/>
</dbReference>
<organism evidence="7 8">
    <name type="scientific">Brucella pituitosa</name>
    <dbReference type="NCBI Taxonomy" id="571256"/>
    <lineage>
        <taxon>Bacteria</taxon>
        <taxon>Pseudomonadati</taxon>
        <taxon>Pseudomonadota</taxon>
        <taxon>Alphaproteobacteria</taxon>
        <taxon>Hyphomicrobiales</taxon>
        <taxon>Brucellaceae</taxon>
        <taxon>Brucella/Ochrobactrum group</taxon>
        <taxon>Brucella</taxon>
    </lineage>
</organism>
<keyword evidence="3" id="KW-0238">DNA-binding</keyword>
<evidence type="ECO:0000256" key="4">
    <source>
        <dbReference type="ARBA" id="ARBA00023172"/>
    </source>
</evidence>
<dbReference type="PROSITE" id="PS00397">
    <property type="entry name" value="RECOMBINASES_1"/>
    <property type="match status" value="1"/>
</dbReference>
<evidence type="ECO:0000256" key="3">
    <source>
        <dbReference type="ARBA" id="ARBA00023125"/>
    </source>
</evidence>
<comment type="similarity">
    <text evidence="1">Belongs to the site-specific recombinase resolvase family.</text>
</comment>
<feature type="active site" description="O-(5'-phospho-DNA)-serine intermediate" evidence="5">
    <location>
        <position position="10"/>
    </location>
</feature>
<dbReference type="EMBL" id="JADIJS010000005">
    <property type="protein sequence ID" value="MBO1041988.1"/>
    <property type="molecule type" value="Genomic_DNA"/>
</dbReference>
<dbReference type="PANTHER" id="PTHR30461:SF2">
    <property type="entry name" value="SERINE RECOMBINASE PINE-RELATED"/>
    <property type="match status" value="1"/>
</dbReference>
<gene>
    <name evidence="7" type="ORF">IPV26_20175</name>
</gene>
<sequence>MRLVGYARVSTVEQNLDLQIAALKTAGCTDILTDQGLSGADFQRPGLKKALRHLKSGDMLVVWRLDRLGRSLVDLIQTVNGLSKRGCEFRSLTESIDTSSSGGRLVFHMMGAMAEFERGIISERTKAGMKAAKERGARIGRRPSMTRDQVEAARHAIEVNSKPITEIAATYGVHPKTLARVLRQKDQPRHLLPAKLPALKEHRTATDFPESERFPRRH</sequence>
<dbReference type="PROSITE" id="PS00398">
    <property type="entry name" value="RECOMBINASES_2"/>
    <property type="match status" value="1"/>
</dbReference>
<dbReference type="Pfam" id="PF00239">
    <property type="entry name" value="Resolvase"/>
    <property type="match status" value="1"/>
</dbReference>
<feature type="domain" description="Resolvase/invertase-type recombinase catalytic" evidence="6">
    <location>
        <begin position="2"/>
        <end position="136"/>
    </location>
</feature>
<evidence type="ECO:0000259" key="6">
    <source>
        <dbReference type="PROSITE" id="PS51736"/>
    </source>
</evidence>
<dbReference type="SUPFAM" id="SSF53041">
    <property type="entry name" value="Resolvase-like"/>
    <property type="match status" value="1"/>
</dbReference>
<accession>A0ABS3K7E7</accession>
<comment type="caution">
    <text evidence="7">The sequence shown here is derived from an EMBL/GenBank/DDBJ whole genome shotgun (WGS) entry which is preliminary data.</text>
</comment>
<evidence type="ECO:0000256" key="1">
    <source>
        <dbReference type="ARBA" id="ARBA00009913"/>
    </source>
</evidence>
<keyword evidence="4" id="KW-0233">DNA recombination</keyword>
<dbReference type="InterPro" id="IPR006119">
    <property type="entry name" value="Resolv_N"/>
</dbReference>
<evidence type="ECO:0000256" key="5">
    <source>
        <dbReference type="PROSITE-ProRule" id="PRU10137"/>
    </source>
</evidence>